<evidence type="ECO:0000256" key="1">
    <source>
        <dbReference type="PROSITE-ProRule" id="PRU00285"/>
    </source>
</evidence>
<dbReference type="InterPro" id="IPR031107">
    <property type="entry name" value="Small_HSP"/>
</dbReference>
<evidence type="ECO:0000313" key="4">
    <source>
        <dbReference type="EMBL" id="WZO35355.1"/>
    </source>
</evidence>
<proteinExistence type="inferred from homology"/>
<dbReference type="SUPFAM" id="SSF49764">
    <property type="entry name" value="HSP20-like chaperones"/>
    <property type="match status" value="1"/>
</dbReference>
<organism evidence="4">
    <name type="scientific">Microbacterium sp. LWS13-1.2</name>
    <dbReference type="NCBI Taxonomy" id="3135264"/>
    <lineage>
        <taxon>Bacteria</taxon>
        <taxon>Bacillati</taxon>
        <taxon>Actinomycetota</taxon>
        <taxon>Actinomycetes</taxon>
        <taxon>Micrococcales</taxon>
        <taxon>Microbacteriaceae</taxon>
        <taxon>Microbacterium</taxon>
    </lineage>
</organism>
<feature type="domain" description="SHSP" evidence="3">
    <location>
        <begin position="24"/>
        <end position="136"/>
    </location>
</feature>
<reference evidence="4" key="1">
    <citation type="submission" date="2024-04" db="EMBL/GenBank/DDBJ databases">
        <authorList>
            <person name="Roder T."/>
            <person name="Oberhansli S."/>
            <person name="Kreuzer M."/>
        </authorList>
    </citation>
    <scope>NUCLEOTIDE SEQUENCE</scope>
    <source>
        <strain evidence="4">LWS13-1.2</strain>
    </source>
</reference>
<dbReference type="PROSITE" id="PS01031">
    <property type="entry name" value="SHSP"/>
    <property type="match status" value="1"/>
</dbReference>
<dbReference type="EMBL" id="CP151632">
    <property type="protein sequence ID" value="WZO35355.1"/>
    <property type="molecule type" value="Genomic_DNA"/>
</dbReference>
<dbReference type="CDD" id="cd06464">
    <property type="entry name" value="ACD_sHsps-like"/>
    <property type="match status" value="1"/>
</dbReference>
<evidence type="ECO:0000256" key="2">
    <source>
        <dbReference type="RuleBase" id="RU003616"/>
    </source>
</evidence>
<dbReference type="Gene3D" id="2.60.40.790">
    <property type="match status" value="1"/>
</dbReference>
<sequence>MVRFDPFAQLSALTRDLFEAGGIRSVQGQMPTTDVYMEDDTALIVEAHLPNFEEKDVSVDVDRGALLIQAERRDRDEDANKKYVMRESSTSFYRSILLPEQADEDKITARFDSGVLKVTIPLAESASPRKIAISGGAA</sequence>
<dbReference type="AlphaFoldDB" id="A0AAU6SEN1"/>
<name>A0AAU6SEN1_9MICO</name>
<dbReference type="InterPro" id="IPR008978">
    <property type="entry name" value="HSP20-like_chaperone"/>
</dbReference>
<protein>
    <submittedName>
        <fullName evidence="4">Hsp20/alpha crystallin family protein</fullName>
    </submittedName>
</protein>
<dbReference type="RefSeq" id="WP_349426194.1">
    <property type="nucleotide sequence ID" value="NZ_CP151632.1"/>
</dbReference>
<gene>
    <name evidence="4" type="ORF">MRBLWS13_003055</name>
</gene>
<evidence type="ECO:0000259" key="3">
    <source>
        <dbReference type="PROSITE" id="PS01031"/>
    </source>
</evidence>
<comment type="similarity">
    <text evidence="1 2">Belongs to the small heat shock protein (HSP20) family.</text>
</comment>
<dbReference type="InterPro" id="IPR002068">
    <property type="entry name" value="A-crystallin/Hsp20_dom"/>
</dbReference>
<dbReference type="PANTHER" id="PTHR11527">
    <property type="entry name" value="HEAT-SHOCK PROTEIN 20 FAMILY MEMBER"/>
    <property type="match status" value="1"/>
</dbReference>
<dbReference type="Pfam" id="PF00011">
    <property type="entry name" value="HSP20"/>
    <property type="match status" value="1"/>
</dbReference>
<accession>A0AAU6SEN1</accession>